<organism evidence="1 2">
    <name type="scientific">Vibrio parahaemolyticus</name>
    <dbReference type="NCBI Taxonomy" id="670"/>
    <lineage>
        <taxon>Bacteria</taxon>
        <taxon>Pseudomonadati</taxon>
        <taxon>Pseudomonadota</taxon>
        <taxon>Gammaproteobacteria</taxon>
        <taxon>Vibrionales</taxon>
        <taxon>Vibrionaceae</taxon>
        <taxon>Vibrio</taxon>
    </lineage>
</organism>
<accession>A0A7Y0S1C1</accession>
<comment type="caution">
    <text evidence="1">The sequence shown here is derived from an EMBL/GenBank/DDBJ whole genome shotgun (WGS) entry which is preliminary data.</text>
</comment>
<protein>
    <submittedName>
        <fullName evidence="1">Uncharacterized protein</fullName>
    </submittedName>
</protein>
<sequence>MRCREDKQMLVSRQRSLVIEARNMISHELMLMKSDISGCIQSTQDQAQLDSQLQRLIDPIGDKLEAWINDSLGEVKGLL</sequence>
<proteinExistence type="predicted"/>
<gene>
    <name evidence="1" type="ORF">HKB21_02925</name>
</gene>
<evidence type="ECO:0000313" key="1">
    <source>
        <dbReference type="EMBL" id="NMU24569.1"/>
    </source>
</evidence>
<dbReference type="EMBL" id="JABCLD010000368">
    <property type="protein sequence ID" value="NMU24569.1"/>
    <property type="molecule type" value="Genomic_DNA"/>
</dbReference>
<evidence type="ECO:0000313" key="2">
    <source>
        <dbReference type="Proteomes" id="UP000555836"/>
    </source>
</evidence>
<feature type="non-terminal residue" evidence="1">
    <location>
        <position position="79"/>
    </location>
</feature>
<dbReference type="Proteomes" id="UP000555836">
    <property type="component" value="Unassembled WGS sequence"/>
</dbReference>
<dbReference type="AlphaFoldDB" id="A0A7Y0S1C1"/>
<name>A0A7Y0S1C1_VIBPH</name>
<reference evidence="1 2" key="1">
    <citation type="submission" date="2020-04" db="EMBL/GenBank/DDBJ databases">
        <title>Whole-genome sequencing of Vibrio spp. from China reveals different genetic environments of blaCTX-M-14 among diverse lineages.</title>
        <authorList>
            <person name="Zheng Z."/>
            <person name="Ye L."/>
            <person name="Chen S."/>
        </authorList>
    </citation>
    <scope>NUCLEOTIDE SEQUENCE [LARGE SCALE GENOMIC DNA]</scope>
    <source>
        <strain evidence="1 2">Vb0574</strain>
    </source>
</reference>